<dbReference type="InterPro" id="IPR036010">
    <property type="entry name" value="2Fe-2S_ferredoxin-like_sf"/>
</dbReference>
<evidence type="ECO:0000256" key="7">
    <source>
        <dbReference type="ARBA" id="ARBA00023004"/>
    </source>
</evidence>
<dbReference type="GO" id="GO:0050660">
    <property type="term" value="F:flavin adenine dinucleotide binding"/>
    <property type="evidence" value="ECO:0007669"/>
    <property type="project" value="TreeGrafter"/>
</dbReference>
<keyword evidence="3" id="KW-0001">2Fe-2S</keyword>
<keyword evidence="4" id="KW-0479">Metal-binding</keyword>
<evidence type="ECO:0000256" key="2">
    <source>
        <dbReference type="ARBA" id="ARBA00022630"/>
    </source>
</evidence>
<dbReference type="SUPFAM" id="SSF52343">
    <property type="entry name" value="Ferredoxin reductase-like, C-terminal NADP-linked domain"/>
    <property type="match status" value="1"/>
</dbReference>
<protein>
    <submittedName>
        <fullName evidence="11">Ferredoxin--NADP reductase</fullName>
    </submittedName>
</protein>
<dbReference type="InterPro" id="IPR017938">
    <property type="entry name" value="Riboflavin_synthase-like_b-brl"/>
</dbReference>
<dbReference type="PANTHER" id="PTHR47354">
    <property type="entry name" value="NADH OXIDOREDUCTASE HCR"/>
    <property type="match status" value="1"/>
</dbReference>
<keyword evidence="8" id="KW-0411">Iron-sulfur</keyword>
<reference evidence="11 12" key="1">
    <citation type="submission" date="2019-09" db="EMBL/GenBank/DDBJ databases">
        <title>Genome sequence and assembly of Adhaeribacter sp.</title>
        <authorList>
            <person name="Chhetri G."/>
        </authorList>
    </citation>
    <scope>NUCLEOTIDE SEQUENCE [LARGE SCALE GENOMIC DNA]</scope>
    <source>
        <strain evidence="11 12">DK36</strain>
    </source>
</reference>
<dbReference type="Gene3D" id="3.40.50.80">
    <property type="entry name" value="Nucleotide-binding domain of ferredoxin-NADP reductase (FNR) module"/>
    <property type="match status" value="1"/>
</dbReference>
<keyword evidence="7" id="KW-0408">Iron</keyword>
<dbReference type="Gene3D" id="2.40.30.10">
    <property type="entry name" value="Translation factors"/>
    <property type="match status" value="1"/>
</dbReference>
<dbReference type="Pfam" id="PF00175">
    <property type="entry name" value="NAD_binding_1"/>
    <property type="match status" value="1"/>
</dbReference>
<evidence type="ECO:0000313" key="12">
    <source>
        <dbReference type="Proteomes" id="UP000323426"/>
    </source>
</evidence>
<dbReference type="PRINTS" id="PR00406">
    <property type="entry name" value="CYTB5RDTASE"/>
</dbReference>
<dbReference type="GO" id="GO:0016491">
    <property type="term" value="F:oxidoreductase activity"/>
    <property type="evidence" value="ECO:0007669"/>
    <property type="project" value="UniProtKB-KW"/>
</dbReference>
<evidence type="ECO:0000259" key="9">
    <source>
        <dbReference type="PROSITE" id="PS51085"/>
    </source>
</evidence>
<evidence type="ECO:0000256" key="6">
    <source>
        <dbReference type="ARBA" id="ARBA00023002"/>
    </source>
</evidence>
<evidence type="ECO:0000256" key="8">
    <source>
        <dbReference type="ARBA" id="ARBA00023014"/>
    </source>
</evidence>
<sequence length="403" mass="44386">MSSAYHQLKVVQVIRETPDAVTIYFEHPERKVIPSKAGQFLTLILPFKGKKERRSYSLSSAPHEAPRLAVTVKRVDNGLVSNYLVDKCTEGTLIEVMEPLGNFNIVPDPTLARNLVLIGAGSGITPLISIAKAVLHDEPKSHVTLIYGNRHEGTIIFREKLTQMGAEYPGRLVVEHVLSQPKYSPDSAAIASSPAQPAKLSFKDRLKSLFGQPATAPEQNRNISPLENLKYTGRLNRKMLLDILRYHNLTDYLDTEFYLCGPEGLMDEAREALKILKVGPERIHKENFVITHTDPLPDSGKVSTAADTTTTSDCPVVTLIYEGTEYKVPVPKDQTILEAGLAQDIDLPYSCQAGLCTACRGKCLSGKVHLDEREGLSDAEMEEGYVLNCVGHPLTDDVVIEIG</sequence>
<dbReference type="InterPro" id="IPR006058">
    <property type="entry name" value="2Fe2S_fd_BS"/>
</dbReference>
<dbReference type="GO" id="GO:0051537">
    <property type="term" value="F:2 iron, 2 sulfur cluster binding"/>
    <property type="evidence" value="ECO:0007669"/>
    <property type="project" value="UniProtKB-KW"/>
</dbReference>
<dbReference type="InterPro" id="IPR017927">
    <property type="entry name" value="FAD-bd_FR_type"/>
</dbReference>
<dbReference type="InterPro" id="IPR001433">
    <property type="entry name" value="OxRdtase_FAD/NAD-bd"/>
</dbReference>
<comment type="cofactor">
    <cofactor evidence="1">
        <name>FAD</name>
        <dbReference type="ChEBI" id="CHEBI:57692"/>
    </cofactor>
</comment>
<dbReference type="AlphaFoldDB" id="A0A5M6D7I5"/>
<keyword evidence="2" id="KW-0285">Flavoprotein</keyword>
<dbReference type="CDD" id="cd06214">
    <property type="entry name" value="PA_degradation_oxidoreductase_like"/>
    <property type="match status" value="1"/>
</dbReference>
<dbReference type="EMBL" id="VWSF01000017">
    <property type="protein sequence ID" value="KAA5542440.1"/>
    <property type="molecule type" value="Genomic_DNA"/>
</dbReference>
<dbReference type="InterPro" id="IPR001709">
    <property type="entry name" value="Flavoprot_Pyr_Nucl_cyt_Rdtase"/>
</dbReference>
<evidence type="ECO:0000313" key="11">
    <source>
        <dbReference type="EMBL" id="KAA5542440.1"/>
    </source>
</evidence>
<evidence type="ECO:0000256" key="1">
    <source>
        <dbReference type="ARBA" id="ARBA00001974"/>
    </source>
</evidence>
<dbReference type="Proteomes" id="UP000323426">
    <property type="component" value="Unassembled WGS sequence"/>
</dbReference>
<dbReference type="SUPFAM" id="SSF54292">
    <property type="entry name" value="2Fe-2S ferredoxin-like"/>
    <property type="match status" value="1"/>
</dbReference>
<evidence type="ECO:0000256" key="5">
    <source>
        <dbReference type="ARBA" id="ARBA00022827"/>
    </source>
</evidence>
<dbReference type="PROSITE" id="PS51384">
    <property type="entry name" value="FAD_FR"/>
    <property type="match status" value="1"/>
</dbReference>
<dbReference type="PROSITE" id="PS00197">
    <property type="entry name" value="2FE2S_FER_1"/>
    <property type="match status" value="1"/>
</dbReference>
<keyword evidence="12" id="KW-1185">Reference proteome</keyword>
<dbReference type="InterPro" id="IPR050415">
    <property type="entry name" value="MRET"/>
</dbReference>
<dbReference type="Gene3D" id="3.10.20.30">
    <property type="match status" value="1"/>
</dbReference>
<name>A0A5M6D7I5_9BACT</name>
<dbReference type="InterPro" id="IPR001041">
    <property type="entry name" value="2Fe-2S_ferredoxin-type"/>
</dbReference>
<dbReference type="GO" id="GO:0046872">
    <property type="term" value="F:metal ion binding"/>
    <property type="evidence" value="ECO:0007669"/>
    <property type="project" value="UniProtKB-KW"/>
</dbReference>
<dbReference type="CDD" id="cd00207">
    <property type="entry name" value="fer2"/>
    <property type="match status" value="1"/>
</dbReference>
<dbReference type="SUPFAM" id="SSF63380">
    <property type="entry name" value="Riboflavin synthase domain-like"/>
    <property type="match status" value="1"/>
</dbReference>
<dbReference type="RefSeq" id="WP_150090700.1">
    <property type="nucleotide sequence ID" value="NZ_VWSF01000017.1"/>
</dbReference>
<keyword evidence="5" id="KW-0274">FAD</keyword>
<comment type="caution">
    <text evidence="11">The sequence shown here is derived from an EMBL/GenBank/DDBJ whole genome shotgun (WGS) entry which is preliminary data.</text>
</comment>
<dbReference type="InterPro" id="IPR012675">
    <property type="entry name" value="Beta-grasp_dom_sf"/>
</dbReference>
<keyword evidence="6" id="KW-0560">Oxidoreductase</keyword>
<dbReference type="PROSITE" id="PS51085">
    <property type="entry name" value="2FE2S_FER_2"/>
    <property type="match status" value="1"/>
</dbReference>
<accession>A0A5M6D7I5</accession>
<dbReference type="PRINTS" id="PR00371">
    <property type="entry name" value="FPNCR"/>
</dbReference>
<gene>
    <name evidence="11" type="ORF">F0145_18495</name>
</gene>
<evidence type="ECO:0000256" key="3">
    <source>
        <dbReference type="ARBA" id="ARBA00022714"/>
    </source>
</evidence>
<feature type="domain" description="2Fe-2S ferredoxin-type" evidence="9">
    <location>
        <begin position="315"/>
        <end position="403"/>
    </location>
</feature>
<organism evidence="11 12">
    <name type="scientific">Adhaeribacter rhizoryzae</name>
    <dbReference type="NCBI Taxonomy" id="2607907"/>
    <lineage>
        <taxon>Bacteria</taxon>
        <taxon>Pseudomonadati</taxon>
        <taxon>Bacteroidota</taxon>
        <taxon>Cytophagia</taxon>
        <taxon>Cytophagales</taxon>
        <taxon>Hymenobacteraceae</taxon>
        <taxon>Adhaeribacter</taxon>
    </lineage>
</organism>
<dbReference type="Pfam" id="PF00970">
    <property type="entry name" value="FAD_binding_6"/>
    <property type="match status" value="1"/>
</dbReference>
<dbReference type="Pfam" id="PF00111">
    <property type="entry name" value="Fer2"/>
    <property type="match status" value="1"/>
</dbReference>
<proteinExistence type="predicted"/>
<dbReference type="InterPro" id="IPR008333">
    <property type="entry name" value="Cbr1-like_FAD-bd_dom"/>
</dbReference>
<evidence type="ECO:0000256" key="4">
    <source>
        <dbReference type="ARBA" id="ARBA00022723"/>
    </source>
</evidence>
<feature type="domain" description="FAD-binding FR-type" evidence="10">
    <location>
        <begin position="3"/>
        <end position="106"/>
    </location>
</feature>
<evidence type="ECO:0000259" key="10">
    <source>
        <dbReference type="PROSITE" id="PS51384"/>
    </source>
</evidence>
<dbReference type="PANTHER" id="PTHR47354:SF8">
    <property type="entry name" value="1,2-PHENYLACETYL-COA EPOXIDASE, SUBUNIT E"/>
    <property type="match status" value="1"/>
</dbReference>
<dbReference type="InterPro" id="IPR039261">
    <property type="entry name" value="FNR_nucleotide-bd"/>
</dbReference>